<name>A0ABU8MW27_9PSEU</name>
<evidence type="ECO:0000313" key="2">
    <source>
        <dbReference type="EMBL" id="MEJ2871451.1"/>
    </source>
</evidence>
<evidence type="ECO:0008006" key="4">
    <source>
        <dbReference type="Google" id="ProtNLM"/>
    </source>
</evidence>
<dbReference type="Proteomes" id="UP001385809">
    <property type="component" value="Unassembled WGS sequence"/>
</dbReference>
<dbReference type="RefSeq" id="WP_337698019.1">
    <property type="nucleotide sequence ID" value="NZ_JBBEGN010000023.1"/>
</dbReference>
<gene>
    <name evidence="2" type="ORF">WCD74_27075</name>
</gene>
<reference evidence="2 3" key="1">
    <citation type="submission" date="2024-03" db="EMBL/GenBank/DDBJ databases">
        <title>Actinomycetospora sp. OC33-EN08, a novel actinomycete isolated from wild orchid (Aerides multiflora).</title>
        <authorList>
            <person name="Suriyachadkun C."/>
        </authorList>
    </citation>
    <scope>NUCLEOTIDE SEQUENCE [LARGE SCALE GENOMIC DNA]</scope>
    <source>
        <strain evidence="2 3">OC33-EN08</strain>
    </source>
</reference>
<dbReference type="EMBL" id="JBBEGN010000023">
    <property type="protein sequence ID" value="MEJ2871451.1"/>
    <property type="molecule type" value="Genomic_DNA"/>
</dbReference>
<evidence type="ECO:0000256" key="1">
    <source>
        <dbReference type="SAM" id="MobiDB-lite"/>
    </source>
</evidence>
<feature type="region of interest" description="Disordered" evidence="1">
    <location>
        <begin position="1"/>
        <end position="24"/>
    </location>
</feature>
<organism evidence="2 3">
    <name type="scientific">Actinomycetospora aurantiaca</name>
    <dbReference type="NCBI Taxonomy" id="3129233"/>
    <lineage>
        <taxon>Bacteria</taxon>
        <taxon>Bacillati</taxon>
        <taxon>Actinomycetota</taxon>
        <taxon>Actinomycetes</taxon>
        <taxon>Pseudonocardiales</taxon>
        <taxon>Pseudonocardiaceae</taxon>
        <taxon>Actinomycetospora</taxon>
    </lineage>
</organism>
<comment type="caution">
    <text evidence="2">The sequence shown here is derived from an EMBL/GenBank/DDBJ whole genome shotgun (WGS) entry which is preliminary data.</text>
</comment>
<sequence>MAPWFRRRSRPSEPEREPVPVYGENPFTEQERAELAGHGFVVFAERVIFEAQPPMPAARMRAIEVVCAGPLPPELRALWGTTAGGRLDYDLSVDVGDDHHALLSFAELFYPDSDGYRDLMGWISHELELGEDAARERGDPEPPDLDGVPIGGFEYTDRIYVRTAPGPDAGRVVAWMIGLPPGWTHALHQDSVMDVADDLPGAFRALRLDRDPLAPAIPGVRSSSTGETFLDAVEQHREQGLDPDLADRLVAFYRQAVVDWEGLLDAGRLAEDRTAARLALRRAVEADDVELLGRVLAAGVDPGLVLAGSARAVDLALSHHAPGVLAALLDAGAEVPPGALDAVNGPIGTELVVRMLEAGARPSTKAVLACVVHGVPASADAVRRALGDDEAVERHRAADLAELEETVVEVRAHRRGHYLGVDELQARADRLRAFASD</sequence>
<proteinExistence type="predicted"/>
<evidence type="ECO:0000313" key="3">
    <source>
        <dbReference type="Proteomes" id="UP001385809"/>
    </source>
</evidence>
<keyword evidence="3" id="KW-1185">Reference proteome</keyword>
<protein>
    <recommendedName>
        <fullName evidence="4">Ankyrin repeat domain-containing protein</fullName>
    </recommendedName>
</protein>
<accession>A0ABU8MW27</accession>